<dbReference type="Proteomes" id="UP000223767">
    <property type="component" value="Segment"/>
</dbReference>
<evidence type="ECO:0000313" key="2">
    <source>
        <dbReference type="Proteomes" id="UP000223767"/>
    </source>
</evidence>
<dbReference type="RefSeq" id="YP_009610246.1">
    <property type="nucleotide sequence ID" value="NC_042002.1"/>
</dbReference>
<gene>
    <name evidence="1" type="primary">26</name>
    <name evidence="1" type="ORF">SEA_ABIDATRO_26</name>
</gene>
<accession>A0A222ZEQ8</accession>
<proteinExistence type="predicted"/>
<dbReference type="GeneID" id="40086342"/>
<dbReference type="EMBL" id="MF140397">
    <property type="protein sequence ID" value="ASR83196.1"/>
    <property type="molecule type" value="Genomic_DNA"/>
</dbReference>
<evidence type="ECO:0000313" key="1">
    <source>
        <dbReference type="EMBL" id="ASR83196.1"/>
    </source>
</evidence>
<keyword evidence="2" id="KW-1185">Reference proteome</keyword>
<name>A0A222ZEQ8_9CAUD</name>
<sequence length="65" mass="7440">MERREARPQRSVQMMPSDVAAVVRAWNDPGPVPEYHRAAQLKLWQEWPTLAAAVETLASNREIVE</sequence>
<protein>
    <submittedName>
        <fullName evidence="1">Uncharacterized protein</fullName>
    </submittedName>
</protein>
<organism evidence="1 2">
    <name type="scientific">Arthrobacter phage Abidatro</name>
    <dbReference type="NCBI Taxonomy" id="2015853"/>
    <lineage>
        <taxon>Viruses</taxon>
        <taxon>Duplodnaviria</taxon>
        <taxon>Heunggongvirae</taxon>
        <taxon>Uroviricota</taxon>
        <taxon>Caudoviricetes</taxon>
        <taxon>Galaxyvirus</taxon>
        <taxon>Galaxyvirus abidatro</taxon>
    </lineage>
</organism>
<reference evidence="1 2" key="1">
    <citation type="submission" date="2017-05" db="EMBL/GenBank/DDBJ databases">
        <authorList>
            <person name="Abboud M."/>
            <person name="Acosta Y."/>
            <person name="Adams S."/>
            <person name="Aguirre J."/>
            <person name="Ahmadi O."/>
            <person name="Arena A."/>
            <person name="Bacatan J."/>
            <person name="Barua M."/>
            <person name="Basualdo M."/>
            <person name="Bidas A."/>
            <person name="Charles M."/>
            <person name="Crespo D."/>
            <person name="Dahduli S."/>
            <person name="Darwiche R."/>
            <person name="De V.F."/>
            <person name="Demetrio M."/>
            <person name="Doyles K."/>
            <person name="Elias T."/>
            <person name="Feghali T."/>
            <person name="Fleetwood D."/>
            <person name="Grant K."/>
            <person name="Grinberg M."/>
            <person name="Haddabeh W."/>
            <person name="Hamwi G."/>
            <person name="Hanf T."/>
            <person name="Hussain A."/>
            <person name="Jennis A."/>
            <person name="Kang K."/>
            <person name="Khalique A."/>
            <person name="Majkut N."/>
            <person name="Minto B."/>
            <person name="Monsen-Collar K."/>
            <person name="Mubarka N."/>
            <person name="Nasser G."/>
            <person name="Navarro C."/>
            <person name="Oleksy A."/>
            <person name="Patel N."/>
            <person name="Rana M."/>
            <person name="Sanchez D."/>
            <person name="Santrich A."/>
            <person name="Sarpong L."/>
            <person name="Sato-Balagot R."/>
            <person name="Singh R."/>
            <person name="Tiozon A."/>
            <person name="Tolentino-Uri K."/>
            <person name="Toyosi O."/>
            <person name="Vasquez K."/>
            <person name="Wright D."/>
            <person name="Zangeneh M."/>
            <person name="Stoner T.H."/>
            <person name="Garlena R.A."/>
            <person name="Russell D.A."/>
            <person name="Pope W.H."/>
            <person name="Jacobs-Sera D."/>
            <person name="Hatfull G.F."/>
        </authorList>
    </citation>
    <scope>NUCLEOTIDE SEQUENCE [LARGE SCALE GENOMIC DNA]</scope>
</reference>
<dbReference type="KEGG" id="vg:40086342"/>